<protein>
    <submittedName>
        <fullName evidence="10">Interleukin-13 receptor subunit alpha-2 isoform B</fullName>
    </submittedName>
</protein>
<evidence type="ECO:0000256" key="4">
    <source>
        <dbReference type="ARBA" id="ARBA00022989"/>
    </source>
</evidence>
<accession>A0A1V4KYC9</accession>
<organism evidence="10 11">
    <name type="scientific">Patagioenas fasciata monilis</name>
    <dbReference type="NCBI Taxonomy" id="372326"/>
    <lineage>
        <taxon>Eukaryota</taxon>
        <taxon>Metazoa</taxon>
        <taxon>Chordata</taxon>
        <taxon>Craniata</taxon>
        <taxon>Vertebrata</taxon>
        <taxon>Euteleostomi</taxon>
        <taxon>Archelosauria</taxon>
        <taxon>Archosauria</taxon>
        <taxon>Dinosauria</taxon>
        <taxon>Saurischia</taxon>
        <taxon>Theropoda</taxon>
        <taxon>Coelurosauria</taxon>
        <taxon>Aves</taxon>
        <taxon>Neognathae</taxon>
        <taxon>Neoaves</taxon>
        <taxon>Columbimorphae</taxon>
        <taxon>Columbiformes</taxon>
        <taxon>Columbidae</taxon>
        <taxon>Patagioenas</taxon>
    </lineage>
</organism>
<keyword evidence="4 8" id="KW-1133">Transmembrane helix</keyword>
<evidence type="ECO:0000256" key="3">
    <source>
        <dbReference type="ARBA" id="ARBA00022729"/>
    </source>
</evidence>
<dbReference type="CDD" id="cd00063">
    <property type="entry name" value="FN3"/>
    <property type="match status" value="2"/>
</dbReference>
<reference evidence="10 11" key="1">
    <citation type="submission" date="2016-02" db="EMBL/GenBank/DDBJ databases">
        <title>Band-tailed pigeon sequencing and assembly.</title>
        <authorList>
            <person name="Soares A.E."/>
            <person name="Novak B.J."/>
            <person name="Rice E.S."/>
            <person name="O'Connell B."/>
            <person name="Chang D."/>
            <person name="Weber S."/>
            <person name="Shapiro B."/>
        </authorList>
    </citation>
    <scope>NUCLEOTIDE SEQUENCE [LARGE SCALE GENOMIC DNA]</scope>
    <source>
        <strain evidence="10">BTP2013</strain>
        <tissue evidence="10">Blood</tissue>
    </source>
</reference>
<evidence type="ECO:0000256" key="6">
    <source>
        <dbReference type="ARBA" id="ARBA00023170"/>
    </source>
</evidence>
<comment type="caution">
    <text evidence="10">The sequence shown here is derived from an EMBL/GenBank/DDBJ whole genome shotgun (WGS) entry which is preliminary data.</text>
</comment>
<dbReference type="GO" id="GO:0009897">
    <property type="term" value="C:external side of plasma membrane"/>
    <property type="evidence" value="ECO:0007669"/>
    <property type="project" value="TreeGrafter"/>
</dbReference>
<evidence type="ECO:0000313" key="10">
    <source>
        <dbReference type="EMBL" id="OPJ89543.1"/>
    </source>
</evidence>
<dbReference type="PROSITE" id="PS50853">
    <property type="entry name" value="FN3"/>
    <property type="match status" value="1"/>
</dbReference>
<gene>
    <name evidence="10" type="primary">IL13RA2</name>
    <name evidence="10" type="ORF">AV530_003744</name>
</gene>
<evidence type="ECO:0000256" key="1">
    <source>
        <dbReference type="ARBA" id="ARBA00004479"/>
    </source>
</evidence>
<evidence type="ECO:0000313" key="11">
    <source>
        <dbReference type="Proteomes" id="UP000190648"/>
    </source>
</evidence>
<dbReference type="InterPro" id="IPR013783">
    <property type="entry name" value="Ig-like_fold"/>
</dbReference>
<dbReference type="Pfam" id="PF09240">
    <property type="entry name" value="IL6Ra-bind"/>
    <property type="match status" value="1"/>
</dbReference>
<evidence type="ECO:0000256" key="5">
    <source>
        <dbReference type="ARBA" id="ARBA00023136"/>
    </source>
</evidence>
<dbReference type="SUPFAM" id="SSF49265">
    <property type="entry name" value="Fibronectin type III"/>
    <property type="match status" value="3"/>
</dbReference>
<dbReference type="Proteomes" id="UP000190648">
    <property type="component" value="Unassembled WGS sequence"/>
</dbReference>
<dbReference type="PANTHER" id="PTHR23037">
    <property type="entry name" value="CYTOKINE RECEPTOR"/>
    <property type="match status" value="1"/>
</dbReference>
<keyword evidence="6 10" id="KW-0675">Receptor</keyword>
<dbReference type="AlphaFoldDB" id="A0A1V4KYC9"/>
<sequence length="400" mass="45319">MMLMWGSMVSSSFYHTSVAPPQDLQITDPGLLGSLDIEWKPPPNVQTFNECTVKYKFEYRNTGDRDWKVIFTKKLKFRVGFDLSRTAEVKIQTLLEGQCTNDMEVRSDWIFATFQVPLQGKLESEVQNFHCIYHDWKYLKCTWKPGHLTPRGVHYGLYYWYEGLDRAAQCDDYIQDHGVNVGCMLQNMSQAEYKDLIICVNGSATATLLRPLYVTLRLHNLAKPSPPEQLMVSMSASEELHMAWSPPGSETPPQCLEYEVQLAEDQGETKAAWVSVSTQMETTLTISRANQSRISCVRVRGRTNIFCADQGFWSEWTQECFSVPRKEDKQLFILIPVILSLSSSLIIFTLIGQCKKRTLTAPAHQMTTVSLLTCKGRALTTLHASDGSLCRAVQKEGPSG</sequence>
<keyword evidence="2 8" id="KW-0812">Transmembrane</keyword>
<dbReference type="STRING" id="372326.A0A1V4KYC9"/>
<dbReference type="GO" id="GO:0004896">
    <property type="term" value="F:cytokine receptor activity"/>
    <property type="evidence" value="ECO:0007669"/>
    <property type="project" value="TreeGrafter"/>
</dbReference>
<evidence type="ECO:0000256" key="8">
    <source>
        <dbReference type="SAM" id="Phobius"/>
    </source>
</evidence>
<name>A0A1V4KYC9_PATFA</name>
<keyword evidence="11" id="KW-1185">Reference proteome</keyword>
<evidence type="ECO:0000256" key="2">
    <source>
        <dbReference type="ARBA" id="ARBA00022692"/>
    </source>
</evidence>
<dbReference type="EMBL" id="LSYS01001150">
    <property type="protein sequence ID" value="OPJ89543.1"/>
    <property type="molecule type" value="Genomic_DNA"/>
</dbReference>
<feature type="transmembrane region" description="Helical" evidence="8">
    <location>
        <begin position="331"/>
        <end position="351"/>
    </location>
</feature>
<dbReference type="InterPro" id="IPR015321">
    <property type="entry name" value="TypeI_recpt_CBD"/>
</dbReference>
<comment type="subcellular location">
    <subcellularLocation>
        <location evidence="1">Membrane</location>
        <topology evidence="1">Single-pass type I membrane protein</topology>
    </subcellularLocation>
</comment>
<evidence type="ECO:0000259" key="9">
    <source>
        <dbReference type="PROSITE" id="PS50853"/>
    </source>
</evidence>
<dbReference type="OrthoDB" id="9826641at2759"/>
<proteinExistence type="predicted"/>
<dbReference type="InterPro" id="IPR003961">
    <property type="entry name" value="FN3_dom"/>
</dbReference>
<dbReference type="Gene3D" id="2.60.40.10">
    <property type="entry name" value="Immunoglobulins"/>
    <property type="match status" value="3"/>
</dbReference>
<dbReference type="InterPro" id="IPR036116">
    <property type="entry name" value="FN3_sf"/>
</dbReference>
<dbReference type="PANTHER" id="PTHR23037:SF45">
    <property type="entry name" value="INTERLEUKIN 13 RECEPTOR SUBUNIT ALPHA 2"/>
    <property type="match status" value="1"/>
</dbReference>
<keyword evidence="3" id="KW-0732">Signal</keyword>
<feature type="domain" description="Fibronectin type-III" evidence="9">
    <location>
        <begin position="226"/>
        <end position="326"/>
    </location>
</feature>
<keyword evidence="5 8" id="KW-0472">Membrane</keyword>
<evidence type="ECO:0000256" key="7">
    <source>
        <dbReference type="ARBA" id="ARBA00023180"/>
    </source>
</evidence>
<keyword evidence="7" id="KW-0325">Glycoprotein</keyword>